<evidence type="ECO:0000313" key="2">
    <source>
        <dbReference type="EMBL" id="CAJ1395052.1"/>
    </source>
</evidence>
<evidence type="ECO:0000313" key="3">
    <source>
        <dbReference type="Proteomes" id="UP001178507"/>
    </source>
</evidence>
<reference evidence="2" key="1">
    <citation type="submission" date="2023-08" db="EMBL/GenBank/DDBJ databases">
        <authorList>
            <person name="Chen Y."/>
            <person name="Shah S."/>
            <person name="Dougan E. K."/>
            <person name="Thang M."/>
            <person name="Chan C."/>
        </authorList>
    </citation>
    <scope>NUCLEOTIDE SEQUENCE</scope>
</reference>
<organism evidence="2 3">
    <name type="scientific">Effrenium voratum</name>
    <dbReference type="NCBI Taxonomy" id="2562239"/>
    <lineage>
        <taxon>Eukaryota</taxon>
        <taxon>Sar</taxon>
        <taxon>Alveolata</taxon>
        <taxon>Dinophyceae</taxon>
        <taxon>Suessiales</taxon>
        <taxon>Symbiodiniaceae</taxon>
        <taxon>Effrenium</taxon>
    </lineage>
</organism>
<feature type="compositionally biased region" description="Low complexity" evidence="1">
    <location>
        <begin position="61"/>
        <end position="85"/>
    </location>
</feature>
<dbReference type="Gene3D" id="2.30.30.140">
    <property type="match status" value="1"/>
</dbReference>
<sequence length="246" mass="27777">MCAMRAMRAMRALRAMQCGGVRSFSSRPPKSPYLQQRPPPPGPPPAPTNSAAPAPPPPAPAAAAASPAATPAAMATPAATAQTAPQRYGPLEVNLKPKDQLRPLLPTWNPPPTRRPEPQELEVSTRLRFLFEERWWAATVREAYDTEVRVGFDGWPSRHDQILPRNSERLYLHECHHPDYEAPPVPQRFQRPQPVDSEGNPVVRTKPRPKVYDPEKERMKRALRPPMPFNPEKERLKRLLRNQVSE</sequence>
<feature type="region of interest" description="Disordered" evidence="1">
    <location>
        <begin position="181"/>
        <end position="246"/>
    </location>
</feature>
<feature type="compositionally biased region" description="Basic and acidic residues" evidence="1">
    <location>
        <begin position="210"/>
        <end position="220"/>
    </location>
</feature>
<dbReference type="SUPFAM" id="SSF63748">
    <property type="entry name" value="Tudor/PWWP/MBT"/>
    <property type="match status" value="1"/>
</dbReference>
<gene>
    <name evidence="2" type="ORF">EVOR1521_LOCUS19575</name>
</gene>
<proteinExistence type="predicted"/>
<name>A0AA36IX09_9DINO</name>
<feature type="compositionally biased region" description="Pro residues" evidence="1">
    <location>
        <begin position="37"/>
        <end position="60"/>
    </location>
</feature>
<dbReference type="AlphaFoldDB" id="A0AA36IX09"/>
<protein>
    <submittedName>
        <fullName evidence="2">Uncharacterized protein</fullName>
    </submittedName>
</protein>
<dbReference type="EMBL" id="CAUJNA010003035">
    <property type="protein sequence ID" value="CAJ1395052.1"/>
    <property type="molecule type" value="Genomic_DNA"/>
</dbReference>
<feature type="region of interest" description="Disordered" evidence="1">
    <location>
        <begin position="21"/>
        <end position="120"/>
    </location>
</feature>
<accession>A0AA36IX09</accession>
<keyword evidence="3" id="KW-1185">Reference proteome</keyword>
<dbReference type="Proteomes" id="UP001178507">
    <property type="component" value="Unassembled WGS sequence"/>
</dbReference>
<evidence type="ECO:0000256" key="1">
    <source>
        <dbReference type="SAM" id="MobiDB-lite"/>
    </source>
</evidence>
<comment type="caution">
    <text evidence="2">The sequence shown here is derived from an EMBL/GenBank/DDBJ whole genome shotgun (WGS) entry which is preliminary data.</text>
</comment>